<dbReference type="RefSeq" id="XP_007867864.1">
    <property type="nucleotide sequence ID" value="XM_007869673.1"/>
</dbReference>
<reference evidence="2 3" key="1">
    <citation type="journal article" date="2012" name="Science">
        <title>The Paleozoic origin of enzymatic lignin decomposition reconstructed from 31 fungal genomes.</title>
        <authorList>
            <person name="Floudas D."/>
            <person name="Binder M."/>
            <person name="Riley R."/>
            <person name="Barry K."/>
            <person name="Blanchette R.A."/>
            <person name="Henrissat B."/>
            <person name="Martinez A.T."/>
            <person name="Otillar R."/>
            <person name="Spatafora J.W."/>
            <person name="Yadav J.S."/>
            <person name="Aerts A."/>
            <person name="Benoit I."/>
            <person name="Boyd A."/>
            <person name="Carlson A."/>
            <person name="Copeland A."/>
            <person name="Coutinho P.M."/>
            <person name="de Vries R.P."/>
            <person name="Ferreira P."/>
            <person name="Findley K."/>
            <person name="Foster B."/>
            <person name="Gaskell J."/>
            <person name="Glotzer D."/>
            <person name="Gorecki P."/>
            <person name="Heitman J."/>
            <person name="Hesse C."/>
            <person name="Hori C."/>
            <person name="Igarashi K."/>
            <person name="Jurgens J.A."/>
            <person name="Kallen N."/>
            <person name="Kersten P."/>
            <person name="Kohler A."/>
            <person name="Kuees U."/>
            <person name="Kumar T.K.A."/>
            <person name="Kuo A."/>
            <person name="LaButti K."/>
            <person name="Larrondo L.F."/>
            <person name="Lindquist E."/>
            <person name="Ling A."/>
            <person name="Lombard V."/>
            <person name="Lucas S."/>
            <person name="Lundell T."/>
            <person name="Martin R."/>
            <person name="McLaughlin D.J."/>
            <person name="Morgenstern I."/>
            <person name="Morin E."/>
            <person name="Murat C."/>
            <person name="Nagy L.G."/>
            <person name="Nolan M."/>
            <person name="Ohm R.A."/>
            <person name="Patyshakuliyeva A."/>
            <person name="Rokas A."/>
            <person name="Ruiz-Duenas F.J."/>
            <person name="Sabat G."/>
            <person name="Salamov A."/>
            <person name="Samejima M."/>
            <person name="Schmutz J."/>
            <person name="Slot J.C."/>
            <person name="St John F."/>
            <person name="Stenlid J."/>
            <person name="Sun H."/>
            <person name="Sun S."/>
            <person name="Syed K."/>
            <person name="Tsang A."/>
            <person name="Wiebenga A."/>
            <person name="Young D."/>
            <person name="Pisabarro A."/>
            <person name="Eastwood D.C."/>
            <person name="Martin F."/>
            <person name="Cullen D."/>
            <person name="Grigoriev I.V."/>
            <person name="Hibbett D.S."/>
        </authorList>
    </citation>
    <scope>NUCLEOTIDE SEQUENCE [LARGE SCALE GENOMIC DNA]</scope>
    <source>
        <strain evidence="2 3">ATCC 11539</strain>
    </source>
</reference>
<dbReference type="Proteomes" id="UP000030669">
    <property type="component" value="Unassembled WGS sequence"/>
</dbReference>
<feature type="signal peptide" evidence="1">
    <location>
        <begin position="1"/>
        <end position="17"/>
    </location>
</feature>
<dbReference type="eggNOG" id="ENOG502SX1U">
    <property type="taxonomic scope" value="Eukaryota"/>
</dbReference>
<organism evidence="2 3">
    <name type="scientific">Gloeophyllum trabeum (strain ATCC 11539 / FP-39264 / Madison 617)</name>
    <name type="common">Brown rot fungus</name>
    <dbReference type="NCBI Taxonomy" id="670483"/>
    <lineage>
        <taxon>Eukaryota</taxon>
        <taxon>Fungi</taxon>
        <taxon>Dikarya</taxon>
        <taxon>Basidiomycota</taxon>
        <taxon>Agaricomycotina</taxon>
        <taxon>Agaricomycetes</taxon>
        <taxon>Gloeophyllales</taxon>
        <taxon>Gloeophyllaceae</taxon>
        <taxon>Gloeophyllum</taxon>
    </lineage>
</organism>
<evidence type="ECO:0000313" key="3">
    <source>
        <dbReference type="Proteomes" id="UP000030669"/>
    </source>
</evidence>
<gene>
    <name evidence="2" type="ORF">GLOTRDRAFT_111695</name>
</gene>
<dbReference type="EMBL" id="KB469305">
    <property type="protein sequence ID" value="EPQ53540.1"/>
    <property type="molecule type" value="Genomic_DNA"/>
</dbReference>
<keyword evidence="1" id="KW-0732">Signal</keyword>
<dbReference type="KEGG" id="gtr:GLOTRDRAFT_111695"/>
<accession>S7RH38</accession>
<dbReference type="HOGENOM" id="CLU_109029_0_0_1"/>
<feature type="chain" id="PRO_5004556381" evidence="1">
    <location>
        <begin position="18"/>
        <end position="196"/>
    </location>
</feature>
<sequence length="196" mass="20493">MFQLVALLACLAAAAAAATSYTCSNGAPATHLSTFVVPGSETPGHIWSCPGAAAPLKALIKLEAREAGANETQAVDITRAPCTTYCDTPAGGGPDPNDCSTLANADAVGGNFTIPASSYLAWTWKSCQVTQSNLLNPARELNYTYDGRDWAGVVNYVAWNCQSQENAHGGSCRFYDNTNVSIIQVQTTPANETNGP</sequence>
<proteinExistence type="predicted"/>
<name>S7RH38_GLOTA</name>
<dbReference type="GeneID" id="19299429"/>
<evidence type="ECO:0000256" key="1">
    <source>
        <dbReference type="SAM" id="SignalP"/>
    </source>
</evidence>
<keyword evidence="3" id="KW-1185">Reference proteome</keyword>
<protein>
    <submittedName>
        <fullName evidence="2">Uncharacterized protein</fullName>
    </submittedName>
</protein>
<dbReference type="OMA" id="DCAPANN"/>
<dbReference type="OrthoDB" id="3226519at2759"/>
<evidence type="ECO:0000313" key="2">
    <source>
        <dbReference type="EMBL" id="EPQ53540.1"/>
    </source>
</evidence>
<dbReference type="AlphaFoldDB" id="S7RH38"/>